<evidence type="ECO:0000256" key="7">
    <source>
        <dbReference type="SAM" id="Phobius"/>
    </source>
</evidence>
<keyword evidence="3" id="KW-1003">Cell membrane</keyword>
<evidence type="ECO:0000313" key="10">
    <source>
        <dbReference type="Proteomes" id="UP000630353"/>
    </source>
</evidence>
<feature type="transmembrane region" description="Helical" evidence="7">
    <location>
        <begin position="148"/>
        <end position="171"/>
    </location>
</feature>
<dbReference type="PANTHER" id="PTHR23513:SF11">
    <property type="entry name" value="STAPHYLOFERRIN A TRANSPORTER"/>
    <property type="match status" value="1"/>
</dbReference>
<sequence length="422" mass="43011">MPAATGTRAILRTLGHPDYGLYTLGNSVSLIGMWMQRVSVGWLTWDLTHSGTWLGAVAFADLFPTVFIGLIGGVAADRLDRVRIIMACQATAMVLAAAMGVLTLTGHVTVGSLIVLVLLGGLVLGFNQPSRLALVSSLVPRENLTTAVAINSIVFNIARFVGPALAGLVIVTADVGWSFVANAVSYLAMLAALIAIRHRNPGAGRDLSAVRPARSGLAADIGAGLAYAARHPGIGPLLALHLVTSIMVRPVLELLPGFADHVFQGGADTLATLTSTVGVGAVIGGWLLARRSGTEGLVTLVLASTAGVSLGVLCFVATDVLWVGIAAAGFLGGVMVASGVGLQTVVQLAVSPAMRGRVLSLHGLIFRGGPAIGALMMGTAGDFVGLRWPLAAGAVVGLAMVLLVAVRAARLRAAIELPAEGA</sequence>
<keyword evidence="5 7" id="KW-1133">Transmembrane helix</keyword>
<evidence type="ECO:0000256" key="3">
    <source>
        <dbReference type="ARBA" id="ARBA00022475"/>
    </source>
</evidence>
<evidence type="ECO:0000256" key="1">
    <source>
        <dbReference type="ARBA" id="ARBA00004651"/>
    </source>
</evidence>
<dbReference type="SUPFAM" id="SSF103473">
    <property type="entry name" value="MFS general substrate transporter"/>
    <property type="match status" value="1"/>
</dbReference>
<evidence type="ECO:0000256" key="6">
    <source>
        <dbReference type="ARBA" id="ARBA00023136"/>
    </source>
</evidence>
<keyword evidence="6 7" id="KW-0472">Membrane</keyword>
<reference evidence="9" key="2">
    <citation type="submission" date="2020-09" db="EMBL/GenBank/DDBJ databases">
        <authorList>
            <person name="Sun Q."/>
            <person name="Kim S."/>
        </authorList>
    </citation>
    <scope>NUCLEOTIDE SEQUENCE</scope>
    <source>
        <strain evidence="9">KCTC 42651</strain>
    </source>
</reference>
<feature type="transmembrane region" description="Helical" evidence="7">
    <location>
        <begin position="237"/>
        <end position="258"/>
    </location>
</feature>
<evidence type="ECO:0000259" key="8">
    <source>
        <dbReference type="PROSITE" id="PS50850"/>
    </source>
</evidence>
<dbReference type="Proteomes" id="UP000630353">
    <property type="component" value="Unassembled WGS sequence"/>
</dbReference>
<gene>
    <name evidence="9" type="ORF">GCM10017083_23940</name>
</gene>
<organism evidence="9 10">
    <name type="scientific">Thalassobaculum fulvum</name>
    <dbReference type="NCBI Taxonomy" id="1633335"/>
    <lineage>
        <taxon>Bacteria</taxon>
        <taxon>Pseudomonadati</taxon>
        <taxon>Pseudomonadota</taxon>
        <taxon>Alphaproteobacteria</taxon>
        <taxon>Rhodospirillales</taxon>
        <taxon>Thalassobaculaceae</taxon>
        <taxon>Thalassobaculum</taxon>
    </lineage>
</organism>
<feature type="transmembrane region" description="Helical" evidence="7">
    <location>
        <begin position="51"/>
        <end position="72"/>
    </location>
</feature>
<dbReference type="GO" id="GO:0022857">
    <property type="term" value="F:transmembrane transporter activity"/>
    <property type="evidence" value="ECO:0007669"/>
    <property type="project" value="InterPro"/>
</dbReference>
<protein>
    <submittedName>
        <fullName evidence="9">MFS transporter</fullName>
    </submittedName>
</protein>
<feature type="transmembrane region" description="Helical" evidence="7">
    <location>
        <begin position="270"/>
        <end position="289"/>
    </location>
</feature>
<name>A0A918XSU8_9PROT</name>
<reference evidence="9" key="1">
    <citation type="journal article" date="2014" name="Int. J. Syst. Evol. Microbiol.">
        <title>Complete genome sequence of Corynebacterium casei LMG S-19264T (=DSM 44701T), isolated from a smear-ripened cheese.</title>
        <authorList>
            <consortium name="US DOE Joint Genome Institute (JGI-PGF)"/>
            <person name="Walter F."/>
            <person name="Albersmeier A."/>
            <person name="Kalinowski J."/>
            <person name="Ruckert C."/>
        </authorList>
    </citation>
    <scope>NUCLEOTIDE SEQUENCE</scope>
    <source>
        <strain evidence="9">KCTC 42651</strain>
    </source>
</reference>
<dbReference type="PANTHER" id="PTHR23513">
    <property type="entry name" value="INTEGRAL MEMBRANE EFFLUX PROTEIN-RELATED"/>
    <property type="match status" value="1"/>
</dbReference>
<feature type="transmembrane region" description="Helical" evidence="7">
    <location>
        <begin position="324"/>
        <end position="346"/>
    </location>
</feature>
<dbReference type="InterPro" id="IPR010290">
    <property type="entry name" value="TM_effector"/>
</dbReference>
<dbReference type="RefSeq" id="WP_189989756.1">
    <property type="nucleotide sequence ID" value="NZ_BMZS01000005.1"/>
</dbReference>
<dbReference type="EMBL" id="BMZS01000005">
    <property type="protein sequence ID" value="GHD50569.1"/>
    <property type="molecule type" value="Genomic_DNA"/>
</dbReference>
<dbReference type="GO" id="GO:0005886">
    <property type="term" value="C:plasma membrane"/>
    <property type="evidence" value="ECO:0007669"/>
    <property type="project" value="UniProtKB-SubCell"/>
</dbReference>
<dbReference type="InterPro" id="IPR020846">
    <property type="entry name" value="MFS_dom"/>
</dbReference>
<dbReference type="Gene3D" id="1.20.1250.20">
    <property type="entry name" value="MFS general substrate transporter like domains"/>
    <property type="match status" value="1"/>
</dbReference>
<evidence type="ECO:0000256" key="2">
    <source>
        <dbReference type="ARBA" id="ARBA00022448"/>
    </source>
</evidence>
<feature type="transmembrane region" description="Helical" evidence="7">
    <location>
        <begin position="84"/>
        <end position="102"/>
    </location>
</feature>
<feature type="transmembrane region" description="Helical" evidence="7">
    <location>
        <begin position="21"/>
        <end position="45"/>
    </location>
</feature>
<dbReference type="AlphaFoldDB" id="A0A918XSU8"/>
<feature type="domain" description="Major facilitator superfamily (MFS) profile" evidence="8">
    <location>
        <begin position="13"/>
        <end position="409"/>
    </location>
</feature>
<feature type="transmembrane region" description="Helical" evidence="7">
    <location>
        <begin position="177"/>
        <end position="196"/>
    </location>
</feature>
<feature type="transmembrane region" description="Helical" evidence="7">
    <location>
        <begin position="296"/>
        <end position="318"/>
    </location>
</feature>
<dbReference type="CDD" id="cd06173">
    <property type="entry name" value="MFS_MefA_like"/>
    <property type="match status" value="1"/>
</dbReference>
<dbReference type="PROSITE" id="PS50850">
    <property type="entry name" value="MFS"/>
    <property type="match status" value="1"/>
</dbReference>
<accession>A0A918XSU8</accession>
<comment type="subcellular location">
    <subcellularLocation>
        <location evidence="1">Cell membrane</location>
        <topology evidence="1">Multi-pass membrane protein</topology>
    </subcellularLocation>
</comment>
<feature type="transmembrane region" description="Helical" evidence="7">
    <location>
        <begin position="358"/>
        <end position="380"/>
    </location>
</feature>
<proteinExistence type="predicted"/>
<feature type="transmembrane region" description="Helical" evidence="7">
    <location>
        <begin position="108"/>
        <end position="127"/>
    </location>
</feature>
<dbReference type="InterPro" id="IPR036259">
    <property type="entry name" value="MFS_trans_sf"/>
</dbReference>
<keyword evidence="2" id="KW-0813">Transport</keyword>
<keyword evidence="10" id="KW-1185">Reference proteome</keyword>
<evidence type="ECO:0000256" key="5">
    <source>
        <dbReference type="ARBA" id="ARBA00022989"/>
    </source>
</evidence>
<keyword evidence="4 7" id="KW-0812">Transmembrane</keyword>
<evidence type="ECO:0000313" key="9">
    <source>
        <dbReference type="EMBL" id="GHD50569.1"/>
    </source>
</evidence>
<evidence type="ECO:0000256" key="4">
    <source>
        <dbReference type="ARBA" id="ARBA00022692"/>
    </source>
</evidence>
<dbReference type="Pfam" id="PF05977">
    <property type="entry name" value="MFS_3"/>
    <property type="match status" value="1"/>
</dbReference>
<feature type="transmembrane region" description="Helical" evidence="7">
    <location>
        <begin position="386"/>
        <end position="406"/>
    </location>
</feature>
<comment type="caution">
    <text evidence="9">The sequence shown here is derived from an EMBL/GenBank/DDBJ whole genome shotgun (WGS) entry which is preliminary data.</text>
</comment>